<keyword evidence="2" id="KW-1185">Reference proteome</keyword>
<dbReference type="Proteomes" id="UP000291124">
    <property type="component" value="Chromosome"/>
</dbReference>
<dbReference type="AlphaFoldDB" id="A0A4P6YFQ9"/>
<sequence>MKKLQLFIILFPIISISQDRISASVGNNEIYIETYKHYEFDDSYSLQKAYRLGPSSAKVLKDGIKTAVKWAELNQKYNREFNKEISRFSVMEKEIYKFYQKYINEFSDELIMTFKGLESGEFEFEIKNNDDFIDFIRINDLEMLINFQNLINGKSVNNEIDELFKK</sequence>
<dbReference type="KEGG" id="fnk:E1750_13390"/>
<evidence type="ECO:0000313" key="2">
    <source>
        <dbReference type="Proteomes" id="UP000291124"/>
    </source>
</evidence>
<proteinExistence type="predicted"/>
<name>A0A4P6YFQ9_9FLAO</name>
<evidence type="ECO:0000313" key="1">
    <source>
        <dbReference type="EMBL" id="QBN19754.1"/>
    </source>
</evidence>
<dbReference type="OrthoDB" id="9855201at2"/>
<dbReference type="EMBL" id="CP037933">
    <property type="protein sequence ID" value="QBN19754.1"/>
    <property type="molecule type" value="Genomic_DNA"/>
</dbReference>
<organism evidence="1 2">
    <name type="scientific">Flavobacterium nackdongense</name>
    <dbReference type="NCBI Taxonomy" id="2547394"/>
    <lineage>
        <taxon>Bacteria</taxon>
        <taxon>Pseudomonadati</taxon>
        <taxon>Bacteroidota</taxon>
        <taxon>Flavobacteriia</taxon>
        <taxon>Flavobacteriales</taxon>
        <taxon>Flavobacteriaceae</taxon>
        <taxon>Flavobacterium</taxon>
    </lineage>
</organism>
<accession>A0A4P6YFQ9</accession>
<dbReference type="RefSeq" id="WP_133277270.1">
    <property type="nucleotide sequence ID" value="NZ_CP037933.1"/>
</dbReference>
<protein>
    <submittedName>
        <fullName evidence="1">Uncharacterized protein</fullName>
    </submittedName>
</protein>
<reference evidence="2" key="1">
    <citation type="submission" date="2019-03" db="EMBL/GenBank/DDBJ databases">
        <title>Flavobacterium sp.</title>
        <authorList>
            <person name="Kim H."/>
        </authorList>
    </citation>
    <scope>NUCLEOTIDE SEQUENCE [LARGE SCALE GENOMIC DNA]</scope>
    <source>
        <strain evidence="2">GS13</strain>
    </source>
</reference>
<gene>
    <name evidence="1" type="ORF">E1750_13390</name>
</gene>